<sequence length="322" mass="36937">MMNILITSAGQRVSLVKSFQKELTAIDKKAKVFTADFNPMLAPACHISDGYFAVPKVTDQEYIGHLIKSCLNNDIKLVIPTIDTELNILSTNISEFEKKGIHVVVSDASFIKKCRDKRKTNELFERYGIDTPTQFNQNNLEFPVFVKPYDGSRSEGIFTAFEPSDIKDEHTNNKKLMYMEYISDEEYDEFTIDCYYDKNSTLKCVVPRKRILVRAGEVNKGVTKKNIIVNEFTKKLAKLEGARGCLTIQVFLHKNKDIMKGIEINPRFGGGYPLTYLSGANYTKWVIEEYLLNKEVTDFSDWESDLLMLRYDAEVLVSNYDK</sequence>
<name>A0ABU9X826_9GAMM</name>
<dbReference type="Gene3D" id="3.30.1490.20">
    <property type="entry name" value="ATP-grasp fold, A domain"/>
    <property type="match status" value="1"/>
</dbReference>
<dbReference type="InterPro" id="IPR011761">
    <property type="entry name" value="ATP-grasp"/>
</dbReference>
<dbReference type="SUPFAM" id="SSF56059">
    <property type="entry name" value="Glutathione synthetase ATP-binding domain-like"/>
    <property type="match status" value="1"/>
</dbReference>
<dbReference type="Gene3D" id="3.40.50.20">
    <property type="match status" value="1"/>
</dbReference>
<dbReference type="Pfam" id="PF21360">
    <property type="entry name" value="PylC-like_N"/>
    <property type="match status" value="1"/>
</dbReference>
<evidence type="ECO:0000259" key="2">
    <source>
        <dbReference type="PROSITE" id="PS50975"/>
    </source>
</evidence>
<feature type="domain" description="ATP-grasp" evidence="2">
    <location>
        <begin position="113"/>
        <end position="291"/>
    </location>
</feature>
<dbReference type="RefSeq" id="WP_299219174.1">
    <property type="nucleotide sequence ID" value="NZ_JBDGHN010000002.1"/>
</dbReference>
<dbReference type="Proteomes" id="UP001461960">
    <property type="component" value="Unassembled WGS sequence"/>
</dbReference>
<proteinExistence type="predicted"/>
<comment type="caution">
    <text evidence="3">The sequence shown here is derived from an EMBL/GenBank/DDBJ whole genome shotgun (WGS) entry which is preliminary data.</text>
</comment>
<dbReference type="PROSITE" id="PS50975">
    <property type="entry name" value="ATP_GRASP"/>
    <property type="match status" value="1"/>
</dbReference>
<dbReference type="InterPro" id="IPR013815">
    <property type="entry name" value="ATP_grasp_subdomain_1"/>
</dbReference>
<dbReference type="Gene3D" id="3.30.470.20">
    <property type="entry name" value="ATP-grasp fold, B domain"/>
    <property type="match status" value="1"/>
</dbReference>
<evidence type="ECO:0000256" key="1">
    <source>
        <dbReference type="PROSITE-ProRule" id="PRU00409"/>
    </source>
</evidence>
<dbReference type="Pfam" id="PF15632">
    <property type="entry name" value="ATPgrasp_Ter"/>
    <property type="match status" value="1"/>
</dbReference>
<accession>A0ABU9X826</accession>
<protein>
    <submittedName>
        <fullName evidence="3">ATP-grasp domain-containing protein</fullName>
    </submittedName>
</protein>
<keyword evidence="4" id="KW-1185">Reference proteome</keyword>
<reference evidence="3 4" key="1">
    <citation type="submission" date="2024-05" db="EMBL/GenBank/DDBJ databases">
        <authorList>
            <person name="Kim H.-Y."/>
            <person name="Kim E."/>
            <person name="Cai Y."/>
            <person name="Yang S.-M."/>
            <person name="Lee W."/>
        </authorList>
    </citation>
    <scope>NUCLEOTIDE SEQUENCE [LARGE SCALE GENOMIC DNA]</scope>
    <source>
        <strain evidence="3 4">FBL11</strain>
    </source>
</reference>
<keyword evidence="1" id="KW-0067">ATP-binding</keyword>
<evidence type="ECO:0000313" key="4">
    <source>
        <dbReference type="Proteomes" id="UP001461960"/>
    </source>
</evidence>
<keyword evidence="1" id="KW-0547">Nucleotide-binding</keyword>
<dbReference type="InterPro" id="IPR048764">
    <property type="entry name" value="PylC_N"/>
</dbReference>
<dbReference type="NCBIfam" id="NF009405">
    <property type="entry name" value="PRK12767.1-4"/>
    <property type="match status" value="1"/>
</dbReference>
<dbReference type="EMBL" id="JBDGHN010000002">
    <property type="protein sequence ID" value="MEN2751558.1"/>
    <property type="molecule type" value="Genomic_DNA"/>
</dbReference>
<organism evidence="3 4">
    <name type="scientific">Psychrobacter saeujeotis</name>
    <dbReference type="NCBI Taxonomy" id="3143436"/>
    <lineage>
        <taxon>Bacteria</taxon>
        <taxon>Pseudomonadati</taxon>
        <taxon>Pseudomonadota</taxon>
        <taxon>Gammaproteobacteria</taxon>
        <taxon>Moraxellales</taxon>
        <taxon>Moraxellaceae</taxon>
        <taxon>Psychrobacter</taxon>
    </lineage>
</organism>
<gene>
    <name evidence="3" type="ORF">AAIR29_07920</name>
</gene>
<evidence type="ECO:0000313" key="3">
    <source>
        <dbReference type="EMBL" id="MEN2751558.1"/>
    </source>
</evidence>